<reference evidence="2 3" key="1">
    <citation type="submission" date="2020-12" db="EMBL/GenBank/DDBJ databases">
        <title>Effect of drift, selection, and recombination on the evolution of hybrid genomes in Candida yeast pathogens.</title>
        <authorList>
            <person name="Mixao V."/>
            <person name="Ksiezopolska E."/>
            <person name="Saus E."/>
            <person name="Boekhout T."/>
            <person name="Gacser A."/>
            <person name="Gabaldon T."/>
        </authorList>
    </citation>
    <scope>NUCLEOTIDE SEQUENCE [LARGE SCALE GENOMIC DNA]</scope>
    <source>
        <strain evidence="2 3">BP57</strain>
    </source>
</reference>
<dbReference type="EMBL" id="JAEOAQ010000003">
    <property type="protein sequence ID" value="KAG5419470.1"/>
    <property type="molecule type" value="Genomic_DNA"/>
</dbReference>
<evidence type="ECO:0000259" key="1">
    <source>
        <dbReference type="Pfam" id="PF07986"/>
    </source>
</evidence>
<dbReference type="OrthoDB" id="194775at2759"/>
<sequence length="236" mass="26850">MDRSTINKQIQNEFQNLINSQASETSYSKKLESENVNYILKLIQSKQNQLSKVRFEFVGEPQLPSHISAPQHDSKVFSNLNSKSISVIDQDFKLNSDHIYIVEFSNSFVSLESQSMNLQNGQDCICHLHSAGPIFIHDAINCIFVLSCHQVRLHQIRDSIVIVNNREKGNPIIIENCSNLHINDVDVDDFNHPSKSTKSPNFDILPSDKVKQIQEQVQDTSLCDVNSCVRRLIQLS</sequence>
<accession>A0A8H7ZCT2</accession>
<gene>
    <name evidence="2" type="ORF">I9W82_003237</name>
</gene>
<dbReference type="InterPro" id="IPR012945">
    <property type="entry name" value="Tubulin-bd_cofactor_C_dom"/>
</dbReference>
<comment type="caution">
    <text evidence="2">The sequence shown here is derived from an EMBL/GenBank/DDBJ whole genome shotgun (WGS) entry which is preliminary data.</text>
</comment>
<protein>
    <recommendedName>
        <fullName evidence="1">Tubulin binding cofactor C-like domain-containing protein</fullName>
    </recommendedName>
</protein>
<name>A0A8H7ZCT2_9ASCO</name>
<keyword evidence="3" id="KW-1185">Reference proteome</keyword>
<proteinExistence type="predicted"/>
<evidence type="ECO:0000313" key="2">
    <source>
        <dbReference type="EMBL" id="KAG5419470.1"/>
    </source>
</evidence>
<dbReference type="AlphaFoldDB" id="A0A8H7ZCT2"/>
<dbReference type="Proteomes" id="UP000669133">
    <property type="component" value="Unassembled WGS sequence"/>
</dbReference>
<evidence type="ECO:0000313" key="3">
    <source>
        <dbReference type="Proteomes" id="UP000669133"/>
    </source>
</evidence>
<dbReference type="Gene3D" id="2.160.20.70">
    <property type="match status" value="1"/>
</dbReference>
<dbReference type="GeneID" id="93651866"/>
<feature type="domain" description="Tubulin binding cofactor C-like" evidence="1">
    <location>
        <begin position="100"/>
        <end position="186"/>
    </location>
</feature>
<dbReference type="RefSeq" id="XP_067548586.1">
    <property type="nucleotide sequence ID" value="XM_067692181.1"/>
</dbReference>
<dbReference type="Pfam" id="PF07986">
    <property type="entry name" value="TBCC"/>
    <property type="match status" value="1"/>
</dbReference>
<dbReference type="InterPro" id="IPR016098">
    <property type="entry name" value="CAP/MinC_C"/>
</dbReference>
<organism evidence="2 3">
    <name type="scientific">Candida metapsilosis</name>
    <dbReference type="NCBI Taxonomy" id="273372"/>
    <lineage>
        <taxon>Eukaryota</taxon>
        <taxon>Fungi</taxon>
        <taxon>Dikarya</taxon>
        <taxon>Ascomycota</taxon>
        <taxon>Saccharomycotina</taxon>
        <taxon>Pichiomycetes</taxon>
        <taxon>Debaryomycetaceae</taxon>
        <taxon>Candida/Lodderomyces clade</taxon>
        <taxon>Candida</taxon>
    </lineage>
</organism>